<organism evidence="10 11">
    <name type="scientific">Cladonia borealis</name>
    <dbReference type="NCBI Taxonomy" id="184061"/>
    <lineage>
        <taxon>Eukaryota</taxon>
        <taxon>Fungi</taxon>
        <taxon>Dikarya</taxon>
        <taxon>Ascomycota</taxon>
        <taxon>Pezizomycotina</taxon>
        <taxon>Lecanoromycetes</taxon>
        <taxon>OSLEUM clade</taxon>
        <taxon>Lecanoromycetidae</taxon>
        <taxon>Lecanorales</taxon>
        <taxon>Lecanorineae</taxon>
        <taxon>Cladoniaceae</taxon>
        <taxon>Cladonia</taxon>
    </lineage>
</organism>
<evidence type="ECO:0000256" key="4">
    <source>
        <dbReference type="ARBA" id="ARBA00022454"/>
    </source>
</evidence>
<evidence type="ECO:0000313" key="11">
    <source>
        <dbReference type="Proteomes" id="UP001166286"/>
    </source>
</evidence>
<evidence type="ECO:0000256" key="5">
    <source>
        <dbReference type="ARBA" id="ARBA00023054"/>
    </source>
</evidence>
<name>A0AA39V4A1_9LECA</name>
<dbReference type="InterPro" id="IPR020993">
    <property type="entry name" value="Centromere_CenpK"/>
</dbReference>
<dbReference type="Proteomes" id="UP001166286">
    <property type="component" value="Unassembled WGS sequence"/>
</dbReference>
<dbReference type="GO" id="GO:0005634">
    <property type="term" value="C:nucleus"/>
    <property type="evidence" value="ECO:0007669"/>
    <property type="project" value="UniProtKB-SubCell"/>
</dbReference>
<gene>
    <name evidence="10" type="ORF">JMJ35_002791</name>
</gene>
<comment type="similarity">
    <text evidence="3">Belongs to the CENP-K/MCM22 family.</text>
</comment>
<evidence type="ECO:0000313" key="10">
    <source>
        <dbReference type="EMBL" id="KAK0515412.1"/>
    </source>
</evidence>
<keyword evidence="6" id="KW-0539">Nucleus</keyword>
<comment type="caution">
    <text evidence="10">The sequence shown here is derived from an EMBL/GenBank/DDBJ whole genome shotgun (WGS) entry which is preliminary data.</text>
</comment>
<evidence type="ECO:0000256" key="2">
    <source>
        <dbReference type="ARBA" id="ARBA00004584"/>
    </source>
</evidence>
<dbReference type="PANTHER" id="PTHR14401:SF6">
    <property type="entry name" value="CENTROMERE PROTEIN K"/>
    <property type="match status" value="1"/>
</dbReference>
<dbReference type="PANTHER" id="PTHR14401">
    <property type="entry name" value="CENTROMERE PROTEIN K"/>
    <property type="match status" value="1"/>
</dbReference>
<keyword evidence="11" id="KW-1185">Reference proteome</keyword>
<protein>
    <submittedName>
        <fullName evidence="10">Uncharacterized protein</fullName>
    </submittedName>
</protein>
<feature type="coiled-coil region" evidence="8">
    <location>
        <begin position="35"/>
        <end position="62"/>
    </location>
</feature>
<keyword evidence="7" id="KW-0137">Centromere</keyword>
<evidence type="ECO:0000256" key="1">
    <source>
        <dbReference type="ARBA" id="ARBA00004123"/>
    </source>
</evidence>
<dbReference type="EMBL" id="JAFEKC020000004">
    <property type="protein sequence ID" value="KAK0515412.1"/>
    <property type="molecule type" value="Genomic_DNA"/>
</dbReference>
<keyword evidence="5 8" id="KW-0175">Coiled coil</keyword>
<reference evidence="10" key="1">
    <citation type="submission" date="2023-03" db="EMBL/GenBank/DDBJ databases">
        <title>Complete genome of Cladonia borealis.</title>
        <authorList>
            <person name="Park H."/>
        </authorList>
    </citation>
    <scope>NUCLEOTIDE SEQUENCE</scope>
    <source>
        <strain evidence="10">ANT050790</strain>
    </source>
</reference>
<evidence type="ECO:0000256" key="6">
    <source>
        <dbReference type="ARBA" id="ARBA00023242"/>
    </source>
</evidence>
<evidence type="ECO:0000256" key="9">
    <source>
        <dbReference type="SAM" id="MobiDB-lite"/>
    </source>
</evidence>
<evidence type="ECO:0000256" key="7">
    <source>
        <dbReference type="ARBA" id="ARBA00023328"/>
    </source>
</evidence>
<comment type="subcellular location">
    <subcellularLocation>
        <location evidence="2">Chromosome</location>
        <location evidence="2">Centromere</location>
    </subcellularLocation>
    <subcellularLocation>
        <location evidence="1">Nucleus</location>
    </subcellularLocation>
</comment>
<feature type="compositionally biased region" description="Basic and acidic residues" evidence="9">
    <location>
        <begin position="250"/>
        <end position="267"/>
    </location>
</feature>
<keyword evidence="4" id="KW-0158">Chromosome</keyword>
<dbReference type="GO" id="GO:0051382">
    <property type="term" value="P:kinetochore assembly"/>
    <property type="evidence" value="ECO:0007669"/>
    <property type="project" value="InterPro"/>
</dbReference>
<feature type="coiled-coil region" evidence="8">
    <location>
        <begin position="118"/>
        <end position="173"/>
    </location>
</feature>
<sequence length="354" mass="40116">MDPVDTALERLQDYIGKVKETDYGLENTNGSGDYEARINKTLQFLQKQVKQQKDALEKLRAANIPFVDEPSPDPKIRLRQLRTITAAYQSLTPAEPLLPLPDSPLPALLALRSTLNLVDQTKASILESKEDIKKAEQRLRQEQADLKDARSITRVLKERIAKMQREHEEQSQKNNEDVIKGMIQEQGQQRRHYTMELRNLVKAFNRFVDQDLAAMVAVEDLGGPVVGDLLEIDGDTLRTGFTQQGRPKKAKADKIKDDAKRKRRNEEIWGSEDEDMAESTRSEKDAAGASFRKLAEDLLNAAAGEDDSDPYIRISRESAAVRFLVRAKVAQFHPDDARQLRLIDFGLELDELQA</sequence>
<dbReference type="GO" id="GO:0000775">
    <property type="term" value="C:chromosome, centromeric region"/>
    <property type="evidence" value="ECO:0007669"/>
    <property type="project" value="UniProtKB-SubCell"/>
</dbReference>
<dbReference type="AlphaFoldDB" id="A0AA39V4A1"/>
<evidence type="ECO:0000256" key="8">
    <source>
        <dbReference type="SAM" id="Coils"/>
    </source>
</evidence>
<accession>A0AA39V4A1</accession>
<feature type="region of interest" description="Disordered" evidence="9">
    <location>
        <begin position="239"/>
        <end position="284"/>
    </location>
</feature>
<dbReference type="GO" id="GO:0000070">
    <property type="term" value="P:mitotic sister chromatid segregation"/>
    <property type="evidence" value="ECO:0007669"/>
    <property type="project" value="TreeGrafter"/>
</dbReference>
<proteinExistence type="inferred from homology"/>
<evidence type="ECO:0000256" key="3">
    <source>
        <dbReference type="ARBA" id="ARBA00005795"/>
    </source>
</evidence>